<evidence type="ECO:0000313" key="6">
    <source>
        <dbReference type="Proteomes" id="UP001589619"/>
    </source>
</evidence>
<dbReference type="PROSITE" id="PS01124">
    <property type="entry name" value="HTH_ARAC_FAMILY_2"/>
    <property type="match status" value="1"/>
</dbReference>
<accession>A0ABV5VZ05</accession>
<dbReference type="InterPro" id="IPR018060">
    <property type="entry name" value="HTH_AraC"/>
</dbReference>
<comment type="caution">
    <text evidence="5">The sequence shown here is derived from an EMBL/GenBank/DDBJ whole genome shotgun (WGS) entry which is preliminary data.</text>
</comment>
<dbReference type="SMART" id="SM00342">
    <property type="entry name" value="HTH_ARAC"/>
    <property type="match status" value="1"/>
</dbReference>
<gene>
    <name evidence="5" type="ORF">ACFFNY_17915</name>
</gene>
<feature type="domain" description="HTH araC/xylS-type" evidence="4">
    <location>
        <begin position="187"/>
        <end position="286"/>
    </location>
</feature>
<dbReference type="Proteomes" id="UP001589619">
    <property type="component" value="Unassembled WGS sequence"/>
</dbReference>
<keyword evidence="3" id="KW-0804">Transcription</keyword>
<proteinExistence type="predicted"/>
<sequence>MECLEWPVSSLPQLVTVGHAVWKPGMRHFSRKFGLYDVLFVKTGCIYMAENGREFEVRAGQMLTLEPGMKHVGYRDTEEATELFWIHMKHDSVRTVVPSEQIPWSLVLRKGSDTDKGPLVRPMYMPKFGSLELSALWGILEEMVRLHNGLTVENVLKLQAQYVLLLAKLQELLRTSRSETRSGRLAAAVSAYLRKQERQPFSTAQLEKEFHYNLDYISRCLKQHTGMSPMEYVRHMRIESAKRLLEQPEELTVKQVAERVGIPDANYFARMFRKETGLSPAVYRKKRLGYS</sequence>
<dbReference type="InterPro" id="IPR003313">
    <property type="entry name" value="AraC-bd"/>
</dbReference>
<evidence type="ECO:0000259" key="4">
    <source>
        <dbReference type="PROSITE" id="PS01124"/>
    </source>
</evidence>
<dbReference type="PANTHER" id="PTHR43280">
    <property type="entry name" value="ARAC-FAMILY TRANSCRIPTIONAL REGULATOR"/>
    <property type="match status" value="1"/>
</dbReference>
<dbReference type="PRINTS" id="PR00032">
    <property type="entry name" value="HTHARAC"/>
</dbReference>
<keyword evidence="1" id="KW-0805">Transcription regulation</keyword>
<evidence type="ECO:0000256" key="2">
    <source>
        <dbReference type="ARBA" id="ARBA00023125"/>
    </source>
</evidence>
<keyword evidence="2" id="KW-0238">DNA-binding</keyword>
<reference evidence="5 6" key="1">
    <citation type="submission" date="2024-09" db="EMBL/GenBank/DDBJ databases">
        <authorList>
            <person name="Sun Q."/>
            <person name="Mori K."/>
        </authorList>
    </citation>
    <scope>NUCLEOTIDE SEQUENCE [LARGE SCALE GENOMIC DNA]</scope>
    <source>
        <strain evidence="5 6">JCM 12520</strain>
    </source>
</reference>
<dbReference type="InterPro" id="IPR018062">
    <property type="entry name" value="HTH_AraC-typ_CS"/>
</dbReference>
<dbReference type="InterPro" id="IPR009057">
    <property type="entry name" value="Homeodomain-like_sf"/>
</dbReference>
<organism evidence="5 6">
    <name type="scientific">Paenibacillus hodogayensis</name>
    <dbReference type="NCBI Taxonomy" id="279208"/>
    <lineage>
        <taxon>Bacteria</taxon>
        <taxon>Bacillati</taxon>
        <taxon>Bacillota</taxon>
        <taxon>Bacilli</taxon>
        <taxon>Bacillales</taxon>
        <taxon>Paenibacillaceae</taxon>
        <taxon>Paenibacillus</taxon>
    </lineage>
</organism>
<dbReference type="InterPro" id="IPR037923">
    <property type="entry name" value="HTH-like"/>
</dbReference>
<dbReference type="Gene3D" id="1.10.10.60">
    <property type="entry name" value="Homeodomain-like"/>
    <property type="match status" value="2"/>
</dbReference>
<evidence type="ECO:0000313" key="5">
    <source>
        <dbReference type="EMBL" id="MFB9753446.1"/>
    </source>
</evidence>
<evidence type="ECO:0000256" key="3">
    <source>
        <dbReference type="ARBA" id="ARBA00023163"/>
    </source>
</evidence>
<dbReference type="Pfam" id="PF02311">
    <property type="entry name" value="AraC_binding"/>
    <property type="match status" value="1"/>
</dbReference>
<dbReference type="SUPFAM" id="SSF46689">
    <property type="entry name" value="Homeodomain-like"/>
    <property type="match status" value="2"/>
</dbReference>
<dbReference type="EMBL" id="JBHMAG010000012">
    <property type="protein sequence ID" value="MFB9753446.1"/>
    <property type="molecule type" value="Genomic_DNA"/>
</dbReference>
<dbReference type="Gene3D" id="2.60.120.10">
    <property type="entry name" value="Jelly Rolls"/>
    <property type="match status" value="1"/>
</dbReference>
<dbReference type="PANTHER" id="PTHR43280:SF30">
    <property type="entry name" value="MMSAB OPERON REGULATORY PROTEIN"/>
    <property type="match status" value="1"/>
</dbReference>
<protein>
    <submittedName>
        <fullName evidence="5">Helix-turn-helix transcriptional regulator</fullName>
    </submittedName>
</protein>
<dbReference type="InterPro" id="IPR014710">
    <property type="entry name" value="RmlC-like_jellyroll"/>
</dbReference>
<dbReference type="SUPFAM" id="SSF51215">
    <property type="entry name" value="Regulatory protein AraC"/>
    <property type="match status" value="1"/>
</dbReference>
<dbReference type="PROSITE" id="PS00041">
    <property type="entry name" value="HTH_ARAC_FAMILY_1"/>
    <property type="match status" value="1"/>
</dbReference>
<name>A0ABV5VZ05_9BACL</name>
<dbReference type="InterPro" id="IPR020449">
    <property type="entry name" value="Tscrpt_reg_AraC-type_HTH"/>
</dbReference>
<keyword evidence="6" id="KW-1185">Reference proteome</keyword>
<evidence type="ECO:0000256" key="1">
    <source>
        <dbReference type="ARBA" id="ARBA00023015"/>
    </source>
</evidence>
<dbReference type="RefSeq" id="WP_344901387.1">
    <property type="nucleotide sequence ID" value="NZ_BAAAYO010000001.1"/>
</dbReference>
<dbReference type="Pfam" id="PF12833">
    <property type="entry name" value="HTH_18"/>
    <property type="match status" value="1"/>
</dbReference>